<feature type="non-terminal residue" evidence="1">
    <location>
        <position position="1"/>
    </location>
</feature>
<evidence type="ECO:0000313" key="1">
    <source>
        <dbReference type="EMBL" id="CAG8622750.1"/>
    </source>
</evidence>
<reference evidence="1" key="1">
    <citation type="submission" date="2021-06" db="EMBL/GenBank/DDBJ databases">
        <authorList>
            <person name="Kallberg Y."/>
            <person name="Tangrot J."/>
            <person name="Rosling A."/>
        </authorList>
    </citation>
    <scope>NUCLEOTIDE SEQUENCE</scope>
    <source>
        <strain evidence="1">CL356</strain>
    </source>
</reference>
<proteinExistence type="predicted"/>
<protein>
    <submittedName>
        <fullName evidence="1">12953_t:CDS:1</fullName>
    </submittedName>
</protein>
<accession>A0ACA9MYQ0</accession>
<gene>
    <name evidence="1" type="ORF">ACOLOM_LOCUS7388</name>
</gene>
<name>A0ACA9MYQ0_9GLOM</name>
<evidence type="ECO:0000313" key="2">
    <source>
        <dbReference type="Proteomes" id="UP000789525"/>
    </source>
</evidence>
<keyword evidence="2" id="KW-1185">Reference proteome</keyword>
<dbReference type="Proteomes" id="UP000789525">
    <property type="component" value="Unassembled WGS sequence"/>
</dbReference>
<comment type="caution">
    <text evidence="1">The sequence shown here is derived from an EMBL/GenBank/DDBJ whole genome shotgun (WGS) entry which is preliminary data.</text>
</comment>
<dbReference type="EMBL" id="CAJVPT010016946">
    <property type="protein sequence ID" value="CAG8622750.1"/>
    <property type="molecule type" value="Genomic_DNA"/>
</dbReference>
<organism evidence="1 2">
    <name type="scientific">Acaulospora colombiana</name>
    <dbReference type="NCBI Taxonomy" id="27376"/>
    <lineage>
        <taxon>Eukaryota</taxon>
        <taxon>Fungi</taxon>
        <taxon>Fungi incertae sedis</taxon>
        <taxon>Mucoromycota</taxon>
        <taxon>Glomeromycotina</taxon>
        <taxon>Glomeromycetes</taxon>
        <taxon>Diversisporales</taxon>
        <taxon>Acaulosporaceae</taxon>
        <taxon>Acaulospora</taxon>
    </lineage>
</organism>
<sequence>VEGCTRGIYMWDTPFIHEGKRVIVLDCEGIDDPKQDQAWAVKLFIICLIVSSTFIYNINGIVGRDDIGKLYLMTDLSKFIQPPADCDFLPRLVVLLRDFQLDEPEDFKKYFFDKLSNVNEEIAKAIEDYFEDFNVFGRSQLRNLDNVSTEDLDEEFITEVTKVVQSIYSNVNPKYIGSSTMTGISLGKFLVNCIEKMNDPENSQQLSIPSEYETIIQYMAIQATERSIEIYEAGMINDVKEENLPLLWDKFNEIHNHHLDQAQNEFFSKVIGSPKQIPEFTEELNVKIGKVREKYVKKNSEALYKYNLELAARLWKTHIKSRLNRENLFKSKNEFDEAEEAFKIEYRNQMKASPEAGTAFTDFLDNNYDQALETLIQLGTLKEEQAKALRELEEIQKENIKAQERVVSLQSEIEQSTLERKQQTEKLEQKMNNMIENIDKQRTENDELKKAIMEQQQKAFEHQMQITAEREKYMQEMMQKEREASAEREKLLTRLADRPSGDDGGCVML</sequence>